<dbReference type="eggNOG" id="ENOG5032UTN">
    <property type="taxonomic scope" value="Bacteria"/>
</dbReference>
<protein>
    <recommendedName>
        <fullName evidence="4">NAD-specific glutamate dehydrogenase</fullName>
    </recommendedName>
</protein>
<feature type="transmembrane region" description="Helical" evidence="1">
    <location>
        <begin position="363"/>
        <end position="389"/>
    </location>
</feature>
<organism evidence="2 3">
    <name type="scientific">Erythrobacter litoralis (strain HTCC2594)</name>
    <dbReference type="NCBI Taxonomy" id="314225"/>
    <lineage>
        <taxon>Bacteria</taxon>
        <taxon>Pseudomonadati</taxon>
        <taxon>Pseudomonadota</taxon>
        <taxon>Alphaproteobacteria</taxon>
        <taxon>Sphingomonadales</taxon>
        <taxon>Erythrobacteraceae</taxon>
        <taxon>Erythrobacter/Porphyrobacter group</taxon>
        <taxon>Erythrobacter</taxon>
    </lineage>
</organism>
<evidence type="ECO:0000313" key="3">
    <source>
        <dbReference type="Proteomes" id="UP000008808"/>
    </source>
</evidence>
<gene>
    <name evidence="2" type="ordered locus">ELI_06770</name>
</gene>
<sequence length="560" mass="61065">MRAIAGGRFQNPGTQALAAHFHQAEAGDAADLDARPIVLERVLHRALDLPDIGIVFHVDEVDHDEPGHVAQAQLTGDFLGRFDIGRCRGLLDPVLLGGTARVDVDRNKCLGRVDDQVAARFELHDRIVHGAQLVLRTVALEQRHRVGIGFHPPRMARHQQLHEALGELVAFLALDHDFLDLAIVDIADRALDEVAVRMDQARRARRQRLLADLVPKTREVVEVALDFRLGAAEAGGADDQAHLLGQAQVGDDLLQPLAIAGARNLAADPAAVRRIGHKDGVATGKAEIGRQRRALVAALFLDDLHQHHLAALDNVLDLVPATQRLALGANCIDFLGPGLATATLPFALVPTAATTTSAASPGLAVVAVIVVVIVVVGIVIVRIVVVIIVAVELAFLDRRNLVLLGRVDFLQAVFGQIFGERSGAFVLGVVFVARHFAAIFFLGAQTRLFLGGFGLFREQLLAVRLRDLVIVGMDFAKGEETVTVASEIYERRLQRRFDPRDFGQVDIAFDLLVFSRLEIEFLNPVAFEHRHPGFFRVARIDKHARCHVIFSVRRAVSPGS</sequence>
<dbReference type="Proteomes" id="UP000008808">
    <property type="component" value="Chromosome"/>
</dbReference>
<keyword evidence="1" id="KW-0472">Membrane</keyword>
<name>Q2NA45_ERYLH</name>
<feature type="transmembrane region" description="Helical" evidence="1">
    <location>
        <begin position="424"/>
        <end position="444"/>
    </location>
</feature>
<dbReference type="AlphaFoldDB" id="Q2NA45"/>
<keyword evidence="1" id="KW-0812">Transmembrane</keyword>
<evidence type="ECO:0000313" key="2">
    <source>
        <dbReference type="EMBL" id="ABC63446.1"/>
    </source>
</evidence>
<dbReference type="KEGG" id="eli:ELI_06770"/>
<dbReference type="EMBL" id="CP000157">
    <property type="protein sequence ID" value="ABC63446.1"/>
    <property type="molecule type" value="Genomic_DNA"/>
</dbReference>
<dbReference type="HOGENOM" id="CLU_486399_0_0_5"/>
<keyword evidence="3" id="KW-1185">Reference proteome</keyword>
<accession>Q2NA45</accession>
<proteinExistence type="predicted"/>
<evidence type="ECO:0008006" key="4">
    <source>
        <dbReference type="Google" id="ProtNLM"/>
    </source>
</evidence>
<evidence type="ECO:0000256" key="1">
    <source>
        <dbReference type="SAM" id="Phobius"/>
    </source>
</evidence>
<reference evidence="3" key="1">
    <citation type="journal article" date="2009" name="J. Bacteriol.">
        <title>Complete genome sequence of Erythrobacter litoralis HTCC2594.</title>
        <authorList>
            <person name="Oh H.M."/>
            <person name="Giovannoni S.J."/>
            <person name="Ferriera S."/>
            <person name="Johnson J."/>
            <person name="Cho J.C."/>
        </authorList>
    </citation>
    <scope>NUCLEOTIDE SEQUENCE [LARGE SCALE GENOMIC DNA]</scope>
    <source>
        <strain evidence="3">HTCC2594</strain>
    </source>
</reference>
<dbReference type="AntiFam" id="ANF00132">
    <property type="entry name" value="Shadow ORF (opposite rne)"/>
</dbReference>
<keyword evidence="1" id="KW-1133">Transmembrane helix</keyword>